<dbReference type="InterPro" id="IPR051410">
    <property type="entry name" value="Ferric/Cupric_Reductase"/>
</dbReference>
<reference evidence="11" key="1">
    <citation type="submission" date="2018-12" db="EMBL/GenBank/DDBJ databases">
        <authorList>
            <person name="Syme R.A."/>
            <person name="Farfan-Caceres L."/>
            <person name="Lichtenzveig J."/>
        </authorList>
    </citation>
    <scope>NUCLEOTIDE SEQUENCE</scope>
    <source>
        <strain evidence="11">Al4</strain>
    </source>
</reference>
<keyword evidence="9" id="KW-0732">Signal</keyword>
<organism evidence="11 12">
    <name type="scientific">Ascochyta lentis</name>
    <dbReference type="NCBI Taxonomy" id="205686"/>
    <lineage>
        <taxon>Eukaryota</taxon>
        <taxon>Fungi</taxon>
        <taxon>Dikarya</taxon>
        <taxon>Ascomycota</taxon>
        <taxon>Pezizomycotina</taxon>
        <taxon>Dothideomycetes</taxon>
        <taxon>Pleosporomycetidae</taxon>
        <taxon>Pleosporales</taxon>
        <taxon>Pleosporineae</taxon>
        <taxon>Didymellaceae</taxon>
        <taxon>Ascochyta</taxon>
    </lineage>
</organism>
<evidence type="ECO:0000256" key="2">
    <source>
        <dbReference type="ARBA" id="ARBA00022448"/>
    </source>
</evidence>
<dbReference type="InterPro" id="IPR039261">
    <property type="entry name" value="FNR_nucleotide-bd"/>
</dbReference>
<dbReference type="SUPFAM" id="SSF52343">
    <property type="entry name" value="Ferredoxin reductase-like, C-terminal NADP-linked domain"/>
    <property type="match status" value="1"/>
</dbReference>
<dbReference type="PANTHER" id="PTHR32361">
    <property type="entry name" value="FERRIC/CUPRIC REDUCTASE TRANSMEMBRANE COMPONENT"/>
    <property type="match status" value="1"/>
</dbReference>
<dbReference type="SFLD" id="SFLDG01168">
    <property type="entry name" value="Ferric_reductase_subgroup_(FRE"/>
    <property type="match status" value="1"/>
</dbReference>
<comment type="caution">
    <text evidence="11">The sequence shown here is derived from an EMBL/GenBank/DDBJ whole genome shotgun (WGS) entry which is preliminary data.</text>
</comment>
<dbReference type="InterPro" id="IPR013130">
    <property type="entry name" value="Fe3_Rdtase_TM_dom"/>
</dbReference>
<dbReference type="EMBL" id="RZGK01000018">
    <property type="protein sequence ID" value="KAF9692433.1"/>
    <property type="molecule type" value="Genomic_DNA"/>
</dbReference>
<feature type="transmembrane region" description="Helical" evidence="8">
    <location>
        <begin position="414"/>
        <end position="435"/>
    </location>
</feature>
<keyword evidence="3 8" id="KW-0812">Transmembrane</keyword>
<feature type="transmembrane region" description="Helical" evidence="8">
    <location>
        <begin position="447"/>
        <end position="464"/>
    </location>
</feature>
<evidence type="ECO:0000256" key="5">
    <source>
        <dbReference type="ARBA" id="ARBA00023065"/>
    </source>
</evidence>
<keyword evidence="12" id="KW-1185">Reference proteome</keyword>
<evidence type="ECO:0000256" key="6">
    <source>
        <dbReference type="ARBA" id="ARBA00023136"/>
    </source>
</evidence>
<sequence length="752" mass="83396">MVQLHVSSLITLLLYTTGVTGDGNGLIGYGKTLYNPPCSFACRSVIRKQTLSCTPSVPTENHGTAHNVVSTPPKCFVQDVSYLKTMALCINIYCTLSDNPPSLLIEDYWASHLGTGTLGDYQYVPVMSYQDALSAARYDENEAIARNISTHSVSASVPEGLVPYKVSSPLAITTGGSGVLNKTQLVSAVQWQLQYNYLSDFEANEKGHNTMTLVITIIAVFLPILLSLLRFVPSLKASYGWSYVKSMLIYPALVGKHHRKPVADAVVVPNRGQSLYILLISFLNIILLIAPYSITQPQASYTTRARQTVGSMGDRAGTMAMGNVVALILFSSRNSFLLYLTDWSYSTYLLLHRWLGYWAVIQTVIHSAMLWGHYVKAGSYAAEILRLYWIWGIVGTVAVCAIVPFSLLKVRQQFYEFFLISHIALSLLFLVGYYYHIWYVYQYNWGYEIWMFVPAAIWALERLIRIGRMIFQGSRTAIVTLIPHADDEYIRIDIDGKTLSEGVVYLCFPTLSWRFWETHPFSVSGSSHDVQQNQLSPQSHSRSNSSAGPDANNEKEPVKHTIADAAIRETASGHPASITTFFARARGGVTKTLTARASASDDRQVRLRVFMDGPYNHSGRVHSQIAHCSSMLCIAGGVGITACLPLLRQSETKHTKLFWSSRKSGLVESLTASLNALSSNVKVETLVGQRFDLEPIIYKELVEHDTTSKGPLAILVSGPPGLADEVRIKVVQLVRDGARTRPYVLVDEAFGW</sequence>
<gene>
    <name evidence="11" type="ORF">EKO04_009695</name>
</gene>
<dbReference type="OrthoDB" id="167398at2759"/>
<evidence type="ECO:0000256" key="3">
    <source>
        <dbReference type="ARBA" id="ARBA00022692"/>
    </source>
</evidence>
<evidence type="ECO:0000313" key="12">
    <source>
        <dbReference type="Proteomes" id="UP000651452"/>
    </source>
</evidence>
<dbReference type="AlphaFoldDB" id="A0A8H7IZN5"/>
<feature type="signal peptide" evidence="9">
    <location>
        <begin position="1"/>
        <end position="21"/>
    </location>
</feature>
<evidence type="ECO:0000256" key="4">
    <source>
        <dbReference type="ARBA" id="ARBA00022989"/>
    </source>
</evidence>
<feature type="transmembrane region" description="Helical" evidence="8">
    <location>
        <begin position="354"/>
        <end position="375"/>
    </location>
</feature>
<evidence type="ECO:0000256" key="8">
    <source>
        <dbReference type="SAM" id="Phobius"/>
    </source>
</evidence>
<proteinExistence type="predicted"/>
<evidence type="ECO:0000259" key="10">
    <source>
        <dbReference type="Pfam" id="PF01794"/>
    </source>
</evidence>
<dbReference type="Pfam" id="PF01794">
    <property type="entry name" value="Ferric_reduct"/>
    <property type="match status" value="1"/>
</dbReference>
<dbReference type="GO" id="GO:0005886">
    <property type="term" value="C:plasma membrane"/>
    <property type="evidence" value="ECO:0007669"/>
    <property type="project" value="TreeGrafter"/>
</dbReference>
<keyword evidence="5" id="KW-0406">Ion transport</keyword>
<keyword evidence="4 8" id="KW-1133">Transmembrane helix</keyword>
<dbReference type="GO" id="GO:0000293">
    <property type="term" value="F:ferric-chelate reductase activity"/>
    <property type="evidence" value="ECO:0007669"/>
    <property type="project" value="TreeGrafter"/>
</dbReference>
<feature type="transmembrane region" description="Helical" evidence="8">
    <location>
        <begin position="275"/>
        <end position="294"/>
    </location>
</feature>
<feature type="region of interest" description="Disordered" evidence="7">
    <location>
        <begin position="527"/>
        <end position="557"/>
    </location>
</feature>
<dbReference type="Proteomes" id="UP000651452">
    <property type="component" value="Unassembled WGS sequence"/>
</dbReference>
<feature type="domain" description="Ferric oxidoreductase" evidence="10">
    <location>
        <begin position="316"/>
        <end position="432"/>
    </location>
</feature>
<feature type="transmembrane region" description="Helical" evidence="8">
    <location>
        <begin position="213"/>
        <end position="232"/>
    </location>
</feature>
<comment type="subcellular location">
    <subcellularLocation>
        <location evidence="1">Membrane</location>
        <topology evidence="1">Multi-pass membrane protein</topology>
    </subcellularLocation>
</comment>
<keyword evidence="6 8" id="KW-0472">Membrane</keyword>
<dbReference type="PANTHER" id="PTHR32361:SF9">
    <property type="entry name" value="FERRIC REDUCTASE TRANSMEMBRANE COMPONENT 3-RELATED"/>
    <property type="match status" value="1"/>
</dbReference>
<feature type="transmembrane region" description="Helical" evidence="8">
    <location>
        <begin position="320"/>
        <end position="342"/>
    </location>
</feature>
<reference evidence="11" key="2">
    <citation type="submission" date="2020-09" db="EMBL/GenBank/DDBJ databases">
        <title>Reference genome assembly for Australian Ascochyta lentis isolate Al4.</title>
        <authorList>
            <person name="Lee R.C."/>
            <person name="Farfan-Caceres L.M."/>
            <person name="Debler J.W."/>
            <person name="Williams A.H."/>
            <person name="Henares B.M."/>
        </authorList>
    </citation>
    <scope>NUCLEOTIDE SEQUENCE</scope>
    <source>
        <strain evidence="11">Al4</strain>
    </source>
</reference>
<feature type="chain" id="PRO_5034106748" description="Ferric oxidoreductase domain-containing protein" evidence="9">
    <location>
        <begin position="22"/>
        <end position="752"/>
    </location>
</feature>
<evidence type="ECO:0000313" key="11">
    <source>
        <dbReference type="EMBL" id="KAF9692433.1"/>
    </source>
</evidence>
<dbReference type="SFLD" id="SFLDS00052">
    <property type="entry name" value="Ferric_Reductase_Domain"/>
    <property type="match status" value="1"/>
</dbReference>
<dbReference type="CDD" id="cd06186">
    <property type="entry name" value="NOX_Duox_like_FAD_NADP"/>
    <property type="match status" value="1"/>
</dbReference>
<keyword evidence="2" id="KW-0813">Transport</keyword>
<protein>
    <recommendedName>
        <fullName evidence="10">Ferric oxidoreductase domain-containing protein</fullName>
    </recommendedName>
</protein>
<name>A0A8H7IZN5_9PLEO</name>
<dbReference type="GO" id="GO:0006879">
    <property type="term" value="P:intracellular iron ion homeostasis"/>
    <property type="evidence" value="ECO:0007669"/>
    <property type="project" value="TreeGrafter"/>
</dbReference>
<feature type="compositionally biased region" description="Polar residues" evidence="7">
    <location>
        <begin position="527"/>
        <end position="547"/>
    </location>
</feature>
<evidence type="ECO:0000256" key="7">
    <source>
        <dbReference type="SAM" id="MobiDB-lite"/>
    </source>
</evidence>
<dbReference type="Gene3D" id="3.40.50.80">
    <property type="entry name" value="Nucleotide-binding domain of ferredoxin-NADP reductase (FNR) module"/>
    <property type="match status" value="1"/>
</dbReference>
<feature type="transmembrane region" description="Helical" evidence="8">
    <location>
        <begin position="387"/>
        <end position="407"/>
    </location>
</feature>
<dbReference type="GO" id="GO:0015677">
    <property type="term" value="P:copper ion import"/>
    <property type="evidence" value="ECO:0007669"/>
    <property type="project" value="TreeGrafter"/>
</dbReference>
<dbReference type="GO" id="GO:0006826">
    <property type="term" value="P:iron ion transport"/>
    <property type="evidence" value="ECO:0007669"/>
    <property type="project" value="TreeGrafter"/>
</dbReference>
<accession>A0A8H7IZN5</accession>
<evidence type="ECO:0000256" key="9">
    <source>
        <dbReference type="SAM" id="SignalP"/>
    </source>
</evidence>
<evidence type="ECO:0000256" key="1">
    <source>
        <dbReference type="ARBA" id="ARBA00004141"/>
    </source>
</evidence>